<dbReference type="OrthoDB" id="2138638at2"/>
<dbReference type="PATRIC" id="fig|1423724.4.peg.1753"/>
<feature type="signal peptide" evidence="2">
    <location>
        <begin position="1"/>
        <end position="18"/>
    </location>
</feature>
<feature type="chain" id="PRO_5038662632" description="Lipoprotein" evidence="2">
    <location>
        <begin position="19"/>
        <end position="295"/>
    </location>
</feature>
<keyword evidence="4" id="KW-1185">Reference proteome</keyword>
<dbReference type="AlphaFoldDB" id="A0A0R1U6W5"/>
<evidence type="ECO:0000256" key="2">
    <source>
        <dbReference type="SAM" id="SignalP"/>
    </source>
</evidence>
<proteinExistence type="predicted"/>
<evidence type="ECO:0008006" key="5">
    <source>
        <dbReference type="Google" id="ProtNLM"/>
    </source>
</evidence>
<dbReference type="RefSeq" id="WP_025087043.1">
    <property type="nucleotide sequence ID" value="NZ_AZFT01000004.1"/>
</dbReference>
<keyword evidence="2" id="KW-0732">Signal</keyword>
<gene>
    <name evidence="3" type="ORF">FC32_GL001680</name>
</gene>
<dbReference type="PROSITE" id="PS51257">
    <property type="entry name" value="PROKAR_LIPOPROTEIN"/>
    <property type="match status" value="1"/>
</dbReference>
<evidence type="ECO:0000313" key="3">
    <source>
        <dbReference type="EMBL" id="KRL87258.1"/>
    </source>
</evidence>
<sequence>MKKVSKLTLALLCTAVLAGCTNSNNSNDSSSATKSTQTTAKSSSATTSSSATSSSASESTSSQASTSSAANTSTASSETQSDDDVTNNELVQYAAGVIRKNLGDSALVVTLSGAEDTTNKVSVSYSGDINNYTTNYYLSTEAKDVNDESLQSLKPYATLTKKTYTSKEEAIEQIDYTTDQSNLDLSKVNLGYNIIATVENGAGQRYLHWNEGNWSLTMHGSPVAGEDPTTAAKTVVKLLERYSLPAPSDRGSARLETTEKSGTQNQTLTWNEGNVVYQFSADTFEHLVVMAASLQ</sequence>
<organism evidence="3 4">
    <name type="scientific">Ligilactobacillus apodemi DSM 16634 = JCM 16172</name>
    <dbReference type="NCBI Taxonomy" id="1423724"/>
    <lineage>
        <taxon>Bacteria</taxon>
        <taxon>Bacillati</taxon>
        <taxon>Bacillota</taxon>
        <taxon>Bacilli</taxon>
        <taxon>Lactobacillales</taxon>
        <taxon>Lactobacillaceae</taxon>
        <taxon>Ligilactobacillus</taxon>
    </lineage>
</organism>
<name>A0A0R1U6W5_9LACO</name>
<evidence type="ECO:0000313" key="4">
    <source>
        <dbReference type="Proteomes" id="UP000051324"/>
    </source>
</evidence>
<dbReference type="Proteomes" id="UP000051324">
    <property type="component" value="Unassembled WGS sequence"/>
</dbReference>
<reference evidence="3 4" key="1">
    <citation type="journal article" date="2015" name="Genome Announc.">
        <title>Expanding the biotechnology potential of lactobacilli through comparative genomics of 213 strains and associated genera.</title>
        <authorList>
            <person name="Sun Z."/>
            <person name="Harris H.M."/>
            <person name="McCann A."/>
            <person name="Guo C."/>
            <person name="Argimon S."/>
            <person name="Zhang W."/>
            <person name="Yang X."/>
            <person name="Jeffery I.B."/>
            <person name="Cooney J.C."/>
            <person name="Kagawa T.F."/>
            <person name="Liu W."/>
            <person name="Song Y."/>
            <person name="Salvetti E."/>
            <person name="Wrobel A."/>
            <person name="Rasinkangas P."/>
            <person name="Parkhill J."/>
            <person name="Rea M.C."/>
            <person name="O'Sullivan O."/>
            <person name="Ritari J."/>
            <person name="Douillard F.P."/>
            <person name="Paul Ross R."/>
            <person name="Yang R."/>
            <person name="Briner A.E."/>
            <person name="Felis G.E."/>
            <person name="de Vos W.M."/>
            <person name="Barrangou R."/>
            <person name="Klaenhammer T.R."/>
            <person name="Caufield P.W."/>
            <person name="Cui Y."/>
            <person name="Zhang H."/>
            <person name="O'Toole P.W."/>
        </authorList>
    </citation>
    <scope>NUCLEOTIDE SEQUENCE [LARGE SCALE GENOMIC DNA]</scope>
    <source>
        <strain evidence="3 4">DSM 16634</strain>
    </source>
</reference>
<protein>
    <recommendedName>
        <fullName evidence="5">Lipoprotein</fullName>
    </recommendedName>
</protein>
<dbReference type="eggNOG" id="ENOG5032QT1">
    <property type="taxonomic scope" value="Bacteria"/>
</dbReference>
<accession>A0A0R1U6W5</accession>
<dbReference type="EMBL" id="AZFT01000004">
    <property type="protein sequence ID" value="KRL87258.1"/>
    <property type="molecule type" value="Genomic_DNA"/>
</dbReference>
<dbReference type="STRING" id="1423724.FC32_GL001680"/>
<comment type="caution">
    <text evidence="3">The sequence shown here is derived from an EMBL/GenBank/DDBJ whole genome shotgun (WGS) entry which is preliminary data.</text>
</comment>
<feature type="region of interest" description="Disordered" evidence="1">
    <location>
        <begin position="22"/>
        <end position="87"/>
    </location>
</feature>
<evidence type="ECO:0000256" key="1">
    <source>
        <dbReference type="SAM" id="MobiDB-lite"/>
    </source>
</evidence>
<feature type="compositionally biased region" description="Low complexity" evidence="1">
    <location>
        <begin position="22"/>
        <end position="79"/>
    </location>
</feature>